<dbReference type="SMART" id="SM00062">
    <property type="entry name" value="PBPb"/>
    <property type="match status" value="2"/>
</dbReference>
<evidence type="ECO:0000256" key="3">
    <source>
        <dbReference type="SAM" id="SignalP"/>
    </source>
</evidence>
<dbReference type="RefSeq" id="WP_127698097.1">
    <property type="nucleotide sequence ID" value="NZ_SACS01000004.1"/>
</dbReference>
<dbReference type="GO" id="GO:0003824">
    <property type="term" value="F:catalytic activity"/>
    <property type="evidence" value="ECO:0007669"/>
    <property type="project" value="UniProtKB-ARBA"/>
</dbReference>
<gene>
    <name evidence="5" type="ORF">EOE67_05790</name>
</gene>
<dbReference type="SUPFAM" id="SSF55073">
    <property type="entry name" value="Nucleotide cyclase"/>
    <property type="match status" value="1"/>
</dbReference>
<dbReference type="InterPro" id="IPR052163">
    <property type="entry name" value="DGC-Regulatory_Protein"/>
</dbReference>
<reference evidence="5 6" key="1">
    <citation type="submission" date="2019-01" db="EMBL/GenBank/DDBJ databases">
        <authorList>
            <person name="Chen W.-M."/>
        </authorList>
    </citation>
    <scope>NUCLEOTIDE SEQUENCE [LARGE SCALE GENOMIC DNA]</scope>
    <source>
        <strain evidence="5 6">KYPC3</strain>
    </source>
</reference>
<dbReference type="CDD" id="cd01007">
    <property type="entry name" value="PBP2_BvgS_HisK_like"/>
    <property type="match status" value="1"/>
</dbReference>
<evidence type="ECO:0000259" key="4">
    <source>
        <dbReference type="PROSITE" id="PS50887"/>
    </source>
</evidence>
<dbReference type="PANTHER" id="PTHR46663">
    <property type="entry name" value="DIGUANYLATE CYCLASE DGCT-RELATED"/>
    <property type="match status" value="1"/>
</dbReference>
<evidence type="ECO:0000313" key="6">
    <source>
        <dbReference type="Proteomes" id="UP000283077"/>
    </source>
</evidence>
<dbReference type="Pfam" id="PF00990">
    <property type="entry name" value="GGDEF"/>
    <property type="match status" value="1"/>
</dbReference>
<dbReference type="NCBIfam" id="TIGR00254">
    <property type="entry name" value="GGDEF"/>
    <property type="match status" value="1"/>
</dbReference>
<dbReference type="SMART" id="SM00267">
    <property type="entry name" value="GGDEF"/>
    <property type="match status" value="1"/>
</dbReference>
<keyword evidence="2" id="KW-0812">Transmembrane</keyword>
<dbReference type="Pfam" id="PF00497">
    <property type="entry name" value="SBP_bac_3"/>
    <property type="match status" value="3"/>
</dbReference>
<keyword evidence="2" id="KW-1133">Transmembrane helix</keyword>
<dbReference type="Gene3D" id="3.30.70.270">
    <property type="match status" value="1"/>
</dbReference>
<keyword evidence="2" id="KW-0472">Membrane</keyword>
<organism evidence="5 6">
    <name type="scientific">Rheinheimera riviphila</name>
    <dbReference type="NCBI Taxonomy" id="1834037"/>
    <lineage>
        <taxon>Bacteria</taxon>
        <taxon>Pseudomonadati</taxon>
        <taxon>Pseudomonadota</taxon>
        <taxon>Gammaproteobacteria</taxon>
        <taxon>Chromatiales</taxon>
        <taxon>Chromatiaceae</taxon>
        <taxon>Rheinheimera</taxon>
    </lineage>
</organism>
<dbReference type="InterPro" id="IPR000160">
    <property type="entry name" value="GGDEF_dom"/>
</dbReference>
<evidence type="ECO:0000256" key="1">
    <source>
        <dbReference type="ARBA" id="ARBA00001946"/>
    </source>
</evidence>
<keyword evidence="3" id="KW-0732">Signal</keyword>
<protein>
    <submittedName>
        <fullName evidence="5">Transporter substrate-binding domain-containing protein</fullName>
    </submittedName>
</protein>
<sequence>MKLWRVLMTWFVVGCMFFSAGFVALAADPQLPPTKLKIAISNDTYPYTYLDKQEQPGGLVVDWWRTLAKAQNIEIEFQAVDWANIMELLDSGQVDIIGGMAVTAERQQKYLMGSLVTDVHSNVFLHRDLVHVNTLAQLAPHIVGVVKNSGNIAAINSKQPGLTLKTYENTTAMYDAALAGQIKAFVTMDRLTPRYPEFERLNQLYPVFKKLPLHKLELTYGLRKSDEQLASKLAQWAKQLPADLTDKLQRRWLSGASTDDSLLLSLSVGNQPLMGVSPSGQPQGLLVDLWTLWSEKTATPIAIVPDISSSGIKSLSQGRVDIHMGYPLQPSSGTDLQSAYQVYNFSSSFYYPKNMPVSSLADVKLPVGIFTSAGYYQQLRNDFPNLVLQQVNTLDEMLFAVERRQIAGFFGSDLVMQHRLLLTQSDTYKALDYPRFNSPLYALVREGNTMLANKIAQGFAALTQDQLEAVEKRWINQSDFAYFAKFRQQVPLTTAEKDWLSQHPQLKVGVLADWAPMEFIDENGQFSGVTQDVLHKLNQRLGTNFVAVPFQHWDDLQQAFRDGQLDVVANMSDLPERRKYAAFSINFWPLQWTLISHNSTAEISQLKQLQGKKIAVLKEYQIAKYFELNFPTIALLHVESLDEGLKALQRGEADFVVDTVVSSGRALRQTENRNLRMHLPTDMPTYPSLFAVRKDWPELLKILDKGLKTLTEADRSEILDRWFTVEIRQGVDEGKVADLILQIVGIGVFLLALVFFWNMSLRREIGLRRDMEQKMRFMATHDDLTKLANRNLLEERLTQALHQHARHHEKLALLFLDLDGFKEVNDRFGHHVGDELLIKVADVLNHCVRKSDTVARFGGDEFVILLTAMLDKDDAAIVAEKILLHLSTPLQLSACSAQVGASIGIALYPDNGTDSQQMMKAADSLMYQAKQQGKGCYRFSQGATSAL</sequence>
<dbReference type="OrthoDB" id="9180959at2"/>
<dbReference type="Proteomes" id="UP000283077">
    <property type="component" value="Unassembled WGS sequence"/>
</dbReference>
<dbReference type="CDD" id="cd01949">
    <property type="entry name" value="GGDEF"/>
    <property type="match status" value="1"/>
</dbReference>
<feature type="chain" id="PRO_5019251629" evidence="3">
    <location>
        <begin position="27"/>
        <end position="947"/>
    </location>
</feature>
<proteinExistence type="predicted"/>
<evidence type="ECO:0000256" key="2">
    <source>
        <dbReference type="SAM" id="Phobius"/>
    </source>
</evidence>
<dbReference type="PANTHER" id="PTHR46663:SF2">
    <property type="entry name" value="GGDEF DOMAIN-CONTAINING PROTEIN"/>
    <property type="match status" value="1"/>
</dbReference>
<comment type="caution">
    <text evidence="5">The sequence shown here is derived from an EMBL/GenBank/DDBJ whole genome shotgun (WGS) entry which is preliminary data.</text>
</comment>
<dbReference type="SUPFAM" id="SSF53850">
    <property type="entry name" value="Periplasmic binding protein-like II"/>
    <property type="match status" value="3"/>
</dbReference>
<name>A0A437R1F2_9GAMM</name>
<feature type="signal peptide" evidence="3">
    <location>
        <begin position="1"/>
        <end position="26"/>
    </location>
</feature>
<feature type="transmembrane region" description="Helical" evidence="2">
    <location>
        <begin position="739"/>
        <end position="759"/>
    </location>
</feature>
<feature type="domain" description="GGDEF" evidence="4">
    <location>
        <begin position="809"/>
        <end position="942"/>
    </location>
</feature>
<dbReference type="AlphaFoldDB" id="A0A437R1F2"/>
<accession>A0A437R1F2</accession>
<dbReference type="PROSITE" id="PS50887">
    <property type="entry name" value="GGDEF"/>
    <property type="match status" value="1"/>
</dbReference>
<keyword evidence="6" id="KW-1185">Reference proteome</keyword>
<comment type="cofactor">
    <cofactor evidence="1">
        <name>Mg(2+)</name>
        <dbReference type="ChEBI" id="CHEBI:18420"/>
    </cofactor>
</comment>
<dbReference type="Gene3D" id="3.40.190.10">
    <property type="entry name" value="Periplasmic binding protein-like II"/>
    <property type="match status" value="6"/>
</dbReference>
<dbReference type="EMBL" id="SACS01000004">
    <property type="protein sequence ID" value="RVU40560.1"/>
    <property type="molecule type" value="Genomic_DNA"/>
</dbReference>
<evidence type="ECO:0000313" key="5">
    <source>
        <dbReference type="EMBL" id="RVU40560.1"/>
    </source>
</evidence>
<dbReference type="FunFam" id="3.30.70.270:FF:000001">
    <property type="entry name" value="Diguanylate cyclase domain protein"/>
    <property type="match status" value="1"/>
</dbReference>
<dbReference type="InterPro" id="IPR029787">
    <property type="entry name" value="Nucleotide_cyclase"/>
</dbReference>
<dbReference type="InterPro" id="IPR001638">
    <property type="entry name" value="Solute-binding_3/MltF_N"/>
</dbReference>
<dbReference type="InterPro" id="IPR043128">
    <property type="entry name" value="Rev_trsase/Diguanyl_cyclase"/>
</dbReference>